<dbReference type="Proteomes" id="UP001301769">
    <property type="component" value="Unassembled WGS sequence"/>
</dbReference>
<feature type="compositionally biased region" description="Low complexity" evidence="3">
    <location>
        <begin position="228"/>
        <end position="244"/>
    </location>
</feature>
<keyword evidence="5" id="KW-1185">Reference proteome</keyword>
<feature type="region of interest" description="Disordered" evidence="3">
    <location>
        <begin position="1"/>
        <end position="21"/>
    </location>
</feature>
<dbReference type="AlphaFoldDB" id="A0AAN6YK22"/>
<comment type="caution">
    <text evidence="4">The sequence shown here is derived from an EMBL/GenBank/DDBJ whole genome shotgun (WGS) entry which is preliminary data.</text>
</comment>
<feature type="region of interest" description="Disordered" evidence="3">
    <location>
        <begin position="228"/>
        <end position="250"/>
    </location>
</feature>
<evidence type="ECO:0000313" key="5">
    <source>
        <dbReference type="Proteomes" id="UP001301769"/>
    </source>
</evidence>
<dbReference type="EMBL" id="MU858049">
    <property type="protein sequence ID" value="KAK4219185.1"/>
    <property type="molecule type" value="Genomic_DNA"/>
</dbReference>
<dbReference type="PANTHER" id="PTHR12598">
    <property type="entry name" value="COPPER HOMEOSTASIS PROTEIN CUTC"/>
    <property type="match status" value="1"/>
</dbReference>
<evidence type="ECO:0000256" key="1">
    <source>
        <dbReference type="ARBA" id="ARBA00007768"/>
    </source>
</evidence>
<protein>
    <recommendedName>
        <fullName evidence="2">Copper homeostasis protein cutC homolog</fullName>
    </recommendedName>
</protein>
<dbReference type="SUPFAM" id="SSF110395">
    <property type="entry name" value="CutC-like"/>
    <property type="match status" value="1"/>
</dbReference>
<comment type="similarity">
    <text evidence="1">Belongs to the CutC family.</text>
</comment>
<dbReference type="InterPro" id="IPR005627">
    <property type="entry name" value="CutC-like"/>
</dbReference>
<dbReference type="PANTHER" id="PTHR12598:SF0">
    <property type="entry name" value="COPPER HOMEOSTASIS PROTEIN CUTC HOMOLOG"/>
    <property type="match status" value="1"/>
</dbReference>
<gene>
    <name evidence="4" type="ORF">QBC37DRAFT_410472</name>
</gene>
<reference evidence="4" key="1">
    <citation type="journal article" date="2023" name="Mol. Phylogenet. Evol.">
        <title>Genome-scale phylogeny and comparative genomics of the fungal order Sordariales.</title>
        <authorList>
            <person name="Hensen N."/>
            <person name="Bonometti L."/>
            <person name="Westerberg I."/>
            <person name="Brannstrom I.O."/>
            <person name="Guillou S."/>
            <person name="Cros-Aarteil S."/>
            <person name="Calhoun S."/>
            <person name="Haridas S."/>
            <person name="Kuo A."/>
            <person name="Mondo S."/>
            <person name="Pangilinan J."/>
            <person name="Riley R."/>
            <person name="LaButti K."/>
            <person name="Andreopoulos B."/>
            <person name="Lipzen A."/>
            <person name="Chen C."/>
            <person name="Yan M."/>
            <person name="Daum C."/>
            <person name="Ng V."/>
            <person name="Clum A."/>
            <person name="Steindorff A."/>
            <person name="Ohm R.A."/>
            <person name="Martin F."/>
            <person name="Silar P."/>
            <person name="Natvig D.O."/>
            <person name="Lalanne C."/>
            <person name="Gautier V."/>
            <person name="Ament-Velasquez S.L."/>
            <person name="Kruys A."/>
            <person name="Hutchinson M.I."/>
            <person name="Powell A.J."/>
            <person name="Barry K."/>
            <person name="Miller A.N."/>
            <person name="Grigoriev I.V."/>
            <person name="Debuchy R."/>
            <person name="Gladieux P."/>
            <person name="Hiltunen Thoren M."/>
            <person name="Johannesson H."/>
        </authorList>
    </citation>
    <scope>NUCLEOTIDE SEQUENCE</scope>
    <source>
        <strain evidence="4">PSN293</strain>
    </source>
</reference>
<dbReference type="Pfam" id="PF03932">
    <property type="entry name" value="CutC"/>
    <property type="match status" value="1"/>
</dbReference>
<dbReference type="Gene3D" id="3.20.20.380">
    <property type="entry name" value="Copper homeostasis (CutC) domain"/>
    <property type="match status" value="1"/>
</dbReference>
<dbReference type="InterPro" id="IPR036822">
    <property type="entry name" value="CutC-like_dom_sf"/>
</dbReference>
<proteinExistence type="inferred from homology"/>
<evidence type="ECO:0000256" key="3">
    <source>
        <dbReference type="SAM" id="MobiDB-lite"/>
    </source>
</evidence>
<evidence type="ECO:0000256" key="2">
    <source>
        <dbReference type="ARBA" id="ARBA00019014"/>
    </source>
</evidence>
<reference evidence="4" key="2">
    <citation type="submission" date="2023-05" db="EMBL/GenBank/DDBJ databases">
        <authorList>
            <consortium name="Lawrence Berkeley National Laboratory"/>
            <person name="Steindorff A."/>
            <person name="Hensen N."/>
            <person name="Bonometti L."/>
            <person name="Westerberg I."/>
            <person name="Brannstrom I.O."/>
            <person name="Guillou S."/>
            <person name="Cros-Aarteil S."/>
            <person name="Calhoun S."/>
            <person name="Haridas S."/>
            <person name="Kuo A."/>
            <person name="Mondo S."/>
            <person name="Pangilinan J."/>
            <person name="Riley R."/>
            <person name="Labutti K."/>
            <person name="Andreopoulos B."/>
            <person name="Lipzen A."/>
            <person name="Chen C."/>
            <person name="Yanf M."/>
            <person name="Daum C."/>
            <person name="Ng V."/>
            <person name="Clum A."/>
            <person name="Ohm R."/>
            <person name="Martin F."/>
            <person name="Silar P."/>
            <person name="Natvig D."/>
            <person name="Lalanne C."/>
            <person name="Gautier V."/>
            <person name="Ament-Velasquez S.L."/>
            <person name="Kruys A."/>
            <person name="Hutchinson M.I."/>
            <person name="Powell A.J."/>
            <person name="Barry K."/>
            <person name="Miller A.N."/>
            <person name="Grigoriev I.V."/>
            <person name="Debuchy R."/>
            <person name="Gladieux P."/>
            <person name="Thoren M.H."/>
            <person name="Johannesson H."/>
        </authorList>
    </citation>
    <scope>NUCLEOTIDE SEQUENCE</scope>
    <source>
        <strain evidence="4">PSN293</strain>
    </source>
</reference>
<organism evidence="4 5">
    <name type="scientific">Rhypophila decipiens</name>
    <dbReference type="NCBI Taxonomy" id="261697"/>
    <lineage>
        <taxon>Eukaryota</taxon>
        <taxon>Fungi</taxon>
        <taxon>Dikarya</taxon>
        <taxon>Ascomycota</taxon>
        <taxon>Pezizomycotina</taxon>
        <taxon>Sordariomycetes</taxon>
        <taxon>Sordariomycetidae</taxon>
        <taxon>Sordariales</taxon>
        <taxon>Naviculisporaceae</taxon>
        <taxon>Rhypophila</taxon>
    </lineage>
</organism>
<sequence length="320" mass="33424">MANLTDMDPRNSSSRSSQTARRAGNLEIPIFGADYARLAVSLGAGRLELNAAGSYAAGGTTPSLTELHTLLTSLSAGPEEKERVLPPIRIMIRPRGGSSEQQDFIYSTLEYYAMMHSIQEFKQSGLLRAERGDGFVFGILKGGGGGGGLQVDVERNTNLVGLAWPFACVFHRAFDDLLGGPGSTEIQTAVEAVRGCGFDGILTSGGRGNAPDERNRERLGEIIALAASGSGSGAASQTQQGPSSDGQQARRKVEVIVGGGVRSGNLGTLRGSLESQTAIGGDEPLCWYHSSCITLMDGDTTFEGQEVSRLVEGLAPAGSG</sequence>
<evidence type="ECO:0000313" key="4">
    <source>
        <dbReference type="EMBL" id="KAK4219185.1"/>
    </source>
</evidence>
<feature type="compositionally biased region" description="Low complexity" evidence="3">
    <location>
        <begin position="10"/>
        <end position="21"/>
    </location>
</feature>
<dbReference type="GO" id="GO:0005507">
    <property type="term" value="F:copper ion binding"/>
    <property type="evidence" value="ECO:0007669"/>
    <property type="project" value="TreeGrafter"/>
</dbReference>
<name>A0AAN6YK22_9PEZI</name>
<accession>A0AAN6YK22</accession>